<gene>
    <name evidence="4" type="ORF">L211DRAFT_833020</name>
</gene>
<reference evidence="4 5" key="1">
    <citation type="journal article" date="2018" name="Nat. Ecol. Evol.">
        <title>Pezizomycetes genomes reveal the molecular basis of ectomycorrhizal truffle lifestyle.</title>
        <authorList>
            <person name="Murat C."/>
            <person name="Payen T."/>
            <person name="Noel B."/>
            <person name="Kuo A."/>
            <person name="Morin E."/>
            <person name="Chen J."/>
            <person name="Kohler A."/>
            <person name="Krizsan K."/>
            <person name="Balestrini R."/>
            <person name="Da Silva C."/>
            <person name="Montanini B."/>
            <person name="Hainaut M."/>
            <person name="Levati E."/>
            <person name="Barry K.W."/>
            <person name="Belfiori B."/>
            <person name="Cichocki N."/>
            <person name="Clum A."/>
            <person name="Dockter R.B."/>
            <person name="Fauchery L."/>
            <person name="Guy J."/>
            <person name="Iotti M."/>
            <person name="Le Tacon F."/>
            <person name="Lindquist E.A."/>
            <person name="Lipzen A."/>
            <person name="Malagnac F."/>
            <person name="Mello A."/>
            <person name="Molinier V."/>
            <person name="Miyauchi S."/>
            <person name="Poulain J."/>
            <person name="Riccioni C."/>
            <person name="Rubini A."/>
            <person name="Sitrit Y."/>
            <person name="Splivallo R."/>
            <person name="Traeger S."/>
            <person name="Wang M."/>
            <person name="Zifcakova L."/>
            <person name="Wipf D."/>
            <person name="Zambonelli A."/>
            <person name="Paolocci F."/>
            <person name="Nowrousian M."/>
            <person name="Ottonello S."/>
            <person name="Baldrian P."/>
            <person name="Spatafora J.W."/>
            <person name="Henrissat B."/>
            <person name="Nagy L.G."/>
            <person name="Aury J.M."/>
            <person name="Wincker P."/>
            <person name="Grigoriev I.V."/>
            <person name="Bonfante P."/>
            <person name="Martin F.M."/>
        </authorList>
    </citation>
    <scope>NUCLEOTIDE SEQUENCE [LARGE SCALE GENOMIC DNA]</scope>
    <source>
        <strain evidence="4 5">ATCC MYA-4762</strain>
    </source>
</reference>
<feature type="region of interest" description="Disordered" evidence="1">
    <location>
        <begin position="205"/>
        <end position="293"/>
    </location>
</feature>
<sequence length="711" mass="77137">MADPSAQVAPPLLTHLHCLCKIPYPPLATLAVDMVGDLLLRAPLAVQQHPFQWTMLDTPGDGSLFLVWVPPMLNGGCASDGFVWADADQGYSMELPKGYTIEMIQTKSGFIPGQESHTLHTRRRYRLVAGPKNNPTAAPFDPNLWLFHYLRADRANHIPVASIPLGGVNITQIQNTRKHIHSLQQQGIISQKEFMLHDRNSWPSVTFGLNPQMPQKPQANARGPMGTPNRGYPTTPQAPPNKRQKIPHQGTPQPGPSNMGQHPPPTPASIAAGHHDPPVTIDEEEDTSRGDMLDHLSPREISQARYTQHHEWMEEVLGSVYPVSKIRPVELGLGLRGELEELTKGLFEPPTFPPTNSIRRPTASKASGGGMDNTEEGEGAADDEDDLHMDPATLEEFTRRAETKMKDIEEEMELMKLVHQQRLAKIKRTGTIKEAEGLLRANINFNMFGVVDPSVVVEEALPSGEERQVTPPVATATATATKTDEEIVAMVEQALKKKIVPKDMVVRWDLETGRVILGNADLMQEDRDEVMGNTGREGDACISTIPFNEPMQPNPPNVNNMPLTSNGITNNGLQPQMNDVDVNMDNDDILMDEPSNFADAFDARDLEDPDESSTNTIPHLILPPHLQQPSGGSSMGIPSPSAQTFTPGTILAPNISSPTTTTGSPLSAELKNSPGGIPAVSVPDASSLSTVPSGMIAYTGIPGLGGDQGGV</sequence>
<feature type="region of interest" description="Disordered" evidence="1">
    <location>
        <begin position="607"/>
        <end position="678"/>
    </location>
</feature>
<dbReference type="STRING" id="1051890.A0A3N4MA32"/>
<feature type="domain" description="SWI/SNF and RSC complexes subunit Ssr4 C-terminal" evidence="3">
    <location>
        <begin position="281"/>
        <end position="560"/>
    </location>
</feature>
<feature type="compositionally biased region" description="Polar residues" evidence="1">
    <location>
        <begin position="250"/>
        <end position="260"/>
    </location>
</feature>
<evidence type="ECO:0000313" key="4">
    <source>
        <dbReference type="EMBL" id="RPB29141.1"/>
    </source>
</evidence>
<evidence type="ECO:0000259" key="3">
    <source>
        <dbReference type="Pfam" id="PF20497"/>
    </source>
</evidence>
<accession>A0A3N4MA32</accession>
<feature type="compositionally biased region" description="Acidic residues" evidence="1">
    <location>
        <begin position="373"/>
        <end position="387"/>
    </location>
</feature>
<dbReference type="OrthoDB" id="5321006at2759"/>
<feature type="domain" description="SWI/SNF and RSC complexes subunit Ssr4 N-terminal" evidence="2">
    <location>
        <begin position="3"/>
        <end position="213"/>
    </location>
</feature>
<dbReference type="InterPro" id="IPR046464">
    <property type="entry name" value="SWI-SNF_Ssr4_C"/>
</dbReference>
<proteinExistence type="predicted"/>
<evidence type="ECO:0000313" key="5">
    <source>
        <dbReference type="Proteomes" id="UP000267821"/>
    </source>
</evidence>
<dbReference type="Pfam" id="PF20497">
    <property type="entry name" value="SWI-SNF_Ssr4_C"/>
    <property type="match status" value="1"/>
</dbReference>
<dbReference type="Proteomes" id="UP000267821">
    <property type="component" value="Unassembled WGS sequence"/>
</dbReference>
<evidence type="ECO:0000256" key="1">
    <source>
        <dbReference type="SAM" id="MobiDB-lite"/>
    </source>
</evidence>
<feature type="region of interest" description="Disordered" evidence="1">
    <location>
        <begin position="345"/>
        <end position="388"/>
    </location>
</feature>
<dbReference type="GO" id="GO:0006338">
    <property type="term" value="P:chromatin remodeling"/>
    <property type="evidence" value="ECO:0007669"/>
    <property type="project" value="InterPro"/>
</dbReference>
<name>A0A3N4MA32_9PEZI</name>
<feature type="compositionally biased region" description="Low complexity" evidence="1">
    <location>
        <begin position="617"/>
        <end position="641"/>
    </location>
</feature>
<dbReference type="Pfam" id="PF08549">
    <property type="entry name" value="SWI-SNF_Ssr4_N"/>
    <property type="match status" value="1"/>
</dbReference>
<dbReference type="InParanoid" id="A0A3N4MA32"/>
<protein>
    <submittedName>
        <fullName evidence="4">DUF1750-domain-containing protein</fullName>
    </submittedName>
</protein>
<dbReference type="InterPro" id="IPR013859">
    <property type="entry name" value="Ssr4_N"/>
</dbReference>
<dbReference type="EMBL" id="ML121528">
    <property type="protein sequence ID" value="RPB29141.1"/>
    <property type="molecule type" value="Genomic_DNA"/>
</dbReference>
<keyword evidence="5" id="KW-1185">Reference proteome</keyword>
<feature type="compositionally biased region" description="Polar residues" evidence="1">
    <location>
        <begin position="205"/>
        <end position="218"/>
    </location>
</feature>
<organism evidence="4 5">
    <name type="scientific">Terfezia boudieri ATCC MYA-4762</name>
    <dbReference type="NCBI Taxonomy" id="1051890"/>
    <lineage>
        <taxon>Eukaryota</taxon>
        <taxon>Fungi</taxon>
        <taxon>Dikarya</taxon>
        <taxon>Ascomycota</taxon>
        <taxon>Pezizomycotina</taxon>
        <taxon>Pezizomycetes</taxon>
        <taxon>Pezizales</taxon>
        <taxon>Pezizaceae</taxon>
        <taxon>Terfezia</taxon>
    </lineage>
</organism>
<dbReference type="AlphaFoldDB" id="A0A3N4MA32"/>
<feature type="compositionally biased region" description="Low complexity" evidence="1">
    <location>
        <begin position="656"/>
        <end position="667"/>
    </location>
</feature>
<evidence type="ECO:0000259" key="2">
    <source>
        <dbReference type="Pfam" id="PF08549"/>
    </source>
</evidence>